<dbReference type="InterPro" id="IPR036249">
    <property type="entry name" value="Thioredoxin-like_sf"/>
</dbReference>
<feature type="domain" description="Alkyl hydroperoxide reductase subunit C/ Thiol specific antioxidant" evidence="1">
    <location>
        <begin position="7"/>
        <end position="110"/>
    </location>
</feature>
<evidence type="ECO:0000259" key="1">
    <source>
        <dbReference type="Pfam" id="PF00578"/>
    </source>
</evidence>
<sequence>MAKLQTGEKMPDFTYDTPFAAGVALSDTARRVTGRTALVFLRYYGCTLCQYDIHRYAKEYGQIAATGGQMLVVLQSDPKKLAGQLKPGDLPFDIVCDPEARMYRQLDIRPAASQAGLADAGTMLKIAKAKAGGVRDGAGSDPDPCALRQERGRRARHKGAGRTAAVSKTVIFSYSLLNNTRPPRGGSTAAALRGPCACWGENA</sequence>
<accession>A0A4R1R8E9</accession>
<proteinExistence type="predicted"/>
<dbReference type="AlphaFoldDB" id="A0A4R1R8E9"/>
<dbReference type="SUPFAM" id="SSF52833">
    <property type="entry name" value="Thioredoxin-like"/>
    <property type="match status" value="1"/>
</dbReference>
<dbReference type="STRING" id="1650663.GCA_001486665_01685"/>
<organism evidence="2 3">
    <name type="scientific">Allofournierella massiliensis</name>
    <dbReference type="NCBI Taxonomy" id="1650663"/>
    <lineage>
        <taxon>Bacteria</taxon>
        <taxon>Bacillati</taxon>
        <taxon>Bacillota</taxon>
        <taxon>Clostridia</taxon>
        <taxon>Eubacteriales</taxon>
        <taxon>Oscillospiraceae</taxon>
        <taxon>Allofournierella</taxon>
    </lineage>
</organism>
<dbReference type="Gene3D" id="3.40.30.10">
    <property type="entry name" value="Glutaredoxin"/>
    <property type="match status" value="1"/>
</dbReference>
<dbReference type="EMBL" id="SLUM01000001">
    <property type="protein sequence ID" value="TCL61632.1"/>
    <property type="molecule type" value="Genomic_DNA"/>
</dbReference>
<name>A0A4R1R8E9_9FIRM</name>
<dbReference type="RefSeq" id="WP_058964101.1">
    <property type="nucleotide sequence ID" value="NZ_CABKVM010000016.1"/>
</dbReference>
<dbReference type="GO" id="GO:0016209">
    <property type="term" value="F:antioxidant activity"/>
    <property type="evidence" value="ECO:0007669"/>
    <property type="project" value="InterPro"/>
</dbReference>
<dbReference type="GO" id="GO:0016491">
    <property type="term" value="F:oxidoreductase activity"/>
    <property type="evidence" value="ECO:0007669"/>
    <property type="project" value="InterPro"/>
</dbReference>
<evidence type="ECO:0000313" key="3">
    <source>
        <dbReference type="Proteomes" id="UP000295184"/>
    </source>
</evidence>
<gene>
    <name evidence="2" type="ORF">EDD77_10186</name>
</gene>
<dbReference type="Proteomes" id="UP000295184">
    <property type="component" value="Unassembled WGS sequence"/>
</dbReference>
<dbReference type="Pfam" id="PF00578">
    <property type="entry name" value="AhpC-TSA"/>
    <property type="match status" value="1"/>
</dbReference>
<evidence type="ECO:0000313" key="2">
    <source>
        <dbReference type="EMBL" id="TCL61632.1"/>
    </source>
</evidence>
<comment type="caution">
    <text evidence="2">The sequence shown here is derived from an EMBL/GenBank/DDBJ whole genome shotgun (WGS) entry which is preliminary data.</text>
</comment>
<dbReference type="InterPro" id="IPR000866">
    <property type="entry name" value="AhpC/TSA"/>
</dbReference>
<protein>
    <submittedName>
        <fullName evidence="2">AhpC/TSA family protein</fullName>
    </submittedName>
</protein>
<reference evidence="2 3" key="1">
    <citation type="submission" date="2019-03" db="EMBL/GenBank/DDBJ databases">
        <title>Genomic Encyclopedia of Type Strains, Phase IV (KMG-IV): sequencing the most valuable type-strain genomes for metagenomic binning, comparative biology and taxonomic classification.</title>
        <authorList>
            <person name="Goeker M."/>
        </authorList>
    </citation>
    <scope>NUCLEOTIDE SEQUENCE [LARGE SCALE GENOMIC DNA]</scope>
    <source>
        <strain evidence="2 3">DSM 100451</strain>
    </source>
</reference>